<dbReference type="PROSITE" id="PS50850">
    <property type="entry name" value="MFS"/>
    <property type="match status" value="1"/>
</dbReference>
<evidence type="ECO:0000313" key="11">
    <source>
        <dbReference type="Proteomes" id="UP000076079"/>
    </source>
</evidence>
<feature type="transmembrane region" description="Helical" evidence="8">
    <location>
        <begin position="23"/>
        <end position="42"/>
    </location>
</feature>
<reference evidence="11" key="2">
    <citation type="submission" date="2016-04" db="EMBL/GenBank/DDBJ databases">
        <title>First Complete Genome Sequence of a Subdivision 6 Acidobacterium.</title>
        <authorList>
            <person name="Huang S."/>
            <person name="Vieira S."/>
            <person name="Bunk B."/>
            <person name="Riedel T."/>
            <person name="Sproeer C."/>
            <person name="Overmann J."/>
        </authorList>
    </citation>
    <scope>NUCLEOTIDE SEQUENCE [LARGE SCALE GENOMIC DNA]</scope>
    <source>
        <strain evidence="11">DSM 100886 HEG_-6_39</strain>
    </source>
</reference>
<feature type="transmembrane region" description="Helical" evidence="8">
    <location>
        <begin position="102"/>
        <end position="120"/>
    </location>
</feature>
<evidence type="ECO:0000256" key="1">
    <source>
        <dbReference type="ARBA" id="ARBA00004651"/>
    </source>
</evidence>
<dbReference type="Gene3D" id="1.20.1250.20">
    <property type="entry name" value="MFS general substrate transporter like domains"/>
    <property type="match status" value="2"/>
</dbReference>
<proteinExistence type="predicted"/>
<dbReference type="InterPro" id="IPR050171">
    <property type="entry name" value="MFS_Transporters"/>
</dbReference>
<dbReference type="InterPro" id="IPR020846">
    <property type="entry name" value="MFS_dom"/>
</dbReference>
<feature type="transmembrane region" description="Helical" evidence="8">
    <location>
        <begin position="236"/>
        <end position="255"/>
    </location>
</feature>
<dbReference type="Proteomes" id="UP000076079">
    <property type="component" value="Chromosome"/>
</dbReference>
<keyword evidence="6 8" id="KW-1133">Transmembrane helix</keyword>
<dbReference type="PANTHER" id="PTHR23517">
    <property type="entry name" value="RESISTANCE PROTEIN MDTM, PUTATIVE-RELATED-RELATED"/>
    <property type="match status" value="1"/>
</dbReference>
<dbReference type="EMBL" id="CP015136">
    <property type="protein sequence ID" value="AMY08182.1"/>
    <property type="molecule type" value="Genomic_DNA"/>
</dbReference>
<keyword evidence="2" id="KW-0813">Transport</keyword>
<organism evidence="10 11">
    <name type="scientific">Luteitalea pratensis</name>
    <dbReference type="NCBI Taxonomy" id="1855912"/>
    <lineage>
        <taxon>Bacteria</taxon>
        <taxon>Pseudomonadati</taxon>
        <taxon>Acidobacteriota</taxon>
        <taxon>Vicinamibacteria</taxon>
        <taxon>Vicinamibacterales</taxon>
        <taxon>Vicinamibacteraceae</taxon>
        <taxon>Luteitalea</taxon>
    </lineage>
</organism>
<keyword evidence="3" id="KW-1003">Cell membrane</keyword>
<accession>A0A143PHY7</accession>
<evidence type="ECO:0000256" key="8">
    <source>
        <dbReference type="SAM" id="Phobius"/>
    </source>
</evidence>
<dbReference type="KEGG" id="abac:LuPra_01374"/>
<feature type="domain" description="Major facilitator superfamily (MFS) profile" evidence="9">
    <location>
        <begin position="32"/>
        <end position="437"/>
    </location>
</feature>
<sequence length="445" mass="47581">MRGILGQPKGLYYLAATEAWERFSYYGMTALVVLYMVNQLLLPGRVENIAGFAGFRTALESVFGPMSTQALASQIFGLYSGFVYFTPMLGGWIADRFIGQRNAVVMGAVLMSGGHLAMAFDRSFLIALVLLILGSGLLKGNISAQVGALYAVDDAANRVRAYTVFSMAINIGAVFGPIVCGLLAQRYGWHTGFGAAALFIMIGLGTYLAGYRHLPARTERAVSAKRALTSSEWRRVRAICAVLAIVVLPATSYLQCMNTAAVWTQDHVTLERAGFVIPVPWFNAVDAAFSILGVPVVFAIWRWQADRRAGIEPGDLEKIGLGGWLVASANLILVAAILALGNDGLSPVWPFLYFAMMGFSFLFYWPVTLALVSRAAPAPVNATMMGVAFLALFAGSNIMGRLGGLYEALSPAMFWGLHAAIAAAGGVAVLVFGDAITRVLSTDDA</sequence>
<evidence type="ECO:0000256" key="5">
    <source>
        <dbReference type="ARBA" id="ARBA00022856"/>
    </source>
</evidence>
<dbReference type="GO" id="GO:1904680">
    <property type="term" value="F:peptide transmembrane transporter activity"/>
    <property type="evidence" value="ECO:0007669"/>
    <property type="project" value="InterPro"/>
</dbReference>
<evidence type="ECO:0000256" key="4">
    <source>
        <dbReference type="ARBA" id="ARBA00022692"/>
    </source>
</evidence>
<dbReference type="PROSITE" id="PS01022">
    <property type="entry name" value="PTR2_1"/>
    <property type="match status" value="1"/>
</dbReference>
<name>A0A143PHY7_LUTPR</name>
<dbReference type="OrthoDB" id="9772725at2"/>
<keyword evidence="5" id="KW-0653">Protein transport</keyword>
<gene>
    <name evidence="10" type="primary">dtpT</name>
    <name evidence="10" type="ORF">LuPra_01374</name>
</gene>
<evidence type="ECO:0000313" key="10">
    <source>
        <dbReference type="EMBL" id="AMY08182.1"/>
    </source>
</evidence>
<dbReference type="InterPro" id="IPR018456">
    <property type="entry name" value="PTR2_symporter_CS"/>
</dbReference>
<dbReference type="InterPro" id="IPR000109">
    <property type="entry name" value="POT_fam"/>
</dbReference>
<dbReference type="CDD" id="cd17346">
    <property type="entry name" value="MFS_DtpA_like"/>
    <property type="match status" value="1"/>
</dbReference>
<comment type="subcellular location">
    <subcellularLocation>
        <location evidence="1">Cell membrane</location>
        <topology evidence="1">Multi-pass membrane protein</topology>
    </subcellularLocation>
</comment>
<feature type="transmembrane region" description="Helical" evidence="8">
    <location>
        <begin position="164"/>
        <end position="184"/>
    </location>
</feature>
<evidence type="ECO:0000256" key="6">
    <source>
        <dbReference type="ARBA" id="ARBA00022989"/>
    </source>
</evidence>
<evidence type="ECO:0000256" key="2">
    <source>
        <dbReference type="ARBA" id="ARBA00022448"/>
    </source>
</evidence>
<dbReference type="InterPro" id="IPR036259">
    <property type="entry name" value="MFS_trans_sf"/>
</dbReference>
<evidence type="ECO:0000259" key="9">
    <source>
        <dbReference type="PROSITE" id="PS50850"/>
    </source>
</evidence>
<feature type="transmembrane region" description="Helical" evidence="8">
    <location>
        <begin position="352"/>
        <end position="372"/>
    </location>
</feature>
<feature type="transmembrane region" description="Helical" evidence="8">
    <location>
        <begin position="384"/>
        <end position="406"/>
    </location>
</feature>
<keyword evidence="7 8" id="KW-0472">Membrane</keyword>
<dbReference type="NCBIfam" id="TIGR00924">
    <property type="entry name" value="yjdL_sub1_fam"/>
    <property type="match status" value="1"/>
</dbReference>
<feature type="transmembrane region" description="Helical" evidence="8">
    <location>
        <begin position="190"/>
        <end position="210"/>
    </location>
</feature>
<feature type="transmembrane region" description="Helical" evidence="8">
    <location>
        <begin position="71"/>
        <end position="90"/>
    </location>
</feature>
<dbReference type="AlphaFoldDB" id="A0A143PHY7"/>
<dbReference type="RefSeq" id="WP_157898827.1">
    <property type="nucleotide sequence ID" value="NZ_CP015136.1"/>
</dbReference>
<feature type="transmembrane region" description="Helical" evidence="8">
    <location>
        <begin position="321"/>
        <end position="340"/>
    </location>
</feature>
<feature type="transmembrane region" description="Helical" evidence="8">
    <location>
        <begin position="275"/>
        <end position="301"/>
    </location>
</feature>
<reference evidence="10 11" key="1">
    <citation type="journal article" date="2016" name="Genome Announc.">
        <title>First Complete Genome Sequence of a Subdivision 6 Acidobacterium Strain.</title>
        <authorList>
            <person name="Huang S."/>
            <person name="Vieira S."/>
            <person name="Bunk B."/>
            <person name="Riedel T."/>
            <person name="Sproer C."/>
            <person name="Overmann J."/>
        </authorList>
    </citation>
    <scope>NUCLEOTIDE SEQUENCE [LARGE SCALE GENOMIC DNA]</scope>
    <source>
        <strain evidence="11">DSM 100886 HEG_-6_39</strain>
    </source>
</reference>
<dbReference type="SUPFAM" id="SSF103473">
    <property type="entry name" value="MFS general substrate transporter"/>
    <property type="match status" value="1"/>
</dbReference>
<dbReference type="InterPro" id="IPR005279">
    <property type="entry name" value="Dipep/tripep_permease"/>
</dbReference>
<dbReference type="GO" id="GO:0006857">
    <property type="term" value="P:oligopeptide transport"/>
    <property type="evidence" value="ECO:0007669"/>
    <property type="project" value="InterPro"/>
</dbReference>
<keyword evidence="5" id="KW-0571">Peptide transport</keyword>
<protein>
    <submittedName>
        <fullName evidence="10">Di-/tripeptide transporter</fullName>
    </submittedName>
</protein>
<dbReference type="Pfam" id="PF00854">
    <property type="entry name" value="PTR2"/>
    <property type="match status" value="2"/>
</dbReference>
<evidence type="ECO:0000256" key="3">
    <source>
        <dbReference type="ARBA" id="ARBA00022475"/>
    </source>
</evidence>
<dbReference type="PANTHER" id="PTHR23517:SF15">
    <property type="entry name" value="PROTON-DEPENDENT OLIGOPEPTIDE FAMILY TRANSPORT PROTEIN"/>
    <property type="match status" value="1"/>
</dbReference>
<keyword evidence="11" id="KW-1185">Reference proteome</keyword>
<dbReference type="GO" id="GO:0005886">
    <property type="term" value="C:plasma membrane"/>
    <property type="evidence" value="ECO:0007669"/>
    <property type="project" value="UniProtKB-SubCell"/>
</dbReference>
<feature type="transmembrane region" description="Helical" evidence="8">
    <location>
        <begin position="412"/>
        <end position="432"/>
    </location>
</feature>
<feature type="transmembrane region" description="Helical" evidence="8">
    <location>
        <begin position="126"/>
        <end position="152"/>
    </location>
</feature>
<dbReference type="STRING" id="1855912.LuPra_01374"/>
<keyword evidence="4 8" id="KW-0812">Transmembrane</keyword>
<evidence type="ECO:0000256" key="7">
    <source>
        <dbReference type="ARBA" id="ARBA00023136"/>
    </source>
</evidence>